<dbReference type="GO" id="GO:0001193">
    <property type="term" value="P:maintenance of transcriptional fidelity during transcription elongation by RNA polymerase II"/>
    <property type="evidence" value="ECO:0000318"/>
    <property type="project" value="GO_Central"/>
</dbReference>
<dbReference type="SUPFAM" id="SSF57783">
    <property type="entry name" value="Zinc beta-ribbon"/>
    <property type="match status" value="1"/>
</dbReference>
<dbReference type="InterPro" id="IPR012164">
    <property type="entry name" value="Rpa12/Rpb9/Rpc10/TFS"/>
</dbReference>
<keyword evidence="2" id="KW-1185">Reference proteome</keyword>
<dbReference type="GO" id="GO:0003899">
    <property type="term" value="F:DNA-directed RNA polymerase activity"/>
    <property type="evidence" value="ECO:0007669"/>
    <property type="project" value="InterPro"/>
</dbReference>
<dbReference type="STRING" id="88036.D8SZF1"/>
<proteinExistence type="predicted"/>
<evidence type="ECO:0000313" key="1">
    <source>
        <dbReference type="EMBL" id="EFJ10271.1"/>
    </source>
</evidence>
<protein>
    <recommendedName>
        <fullName evidence="3">TFIIS-type domain-containing protein</fullName>
    </recommendedName>
</protein>
<name>D8SZF1_SELML</name>
<dbReference type="Proteomes" id="UP000001514">
    <property type="component" value="Unassembled WGS sequence"/>
</dbReference>
<dbReference type="eggNOG" id="KOG2691">
    <property type="taxonomic scope" value="Eukaryota"/>
</dbReference>
<dbReference type="PANTHER" id="PTHR11239">
    <property type="entry name" value="DNA-DIRECTED RNA POLYMERASE"/>
    <property type="match status" value="1"/>
</dbReference>
<dbReference type="GO" id="GO:0005665">
    <property type="term" value="C:RNA polymerase II, core complex"/>
    <property type="evidence" value="ECO:0000318"/>
    <property type="project" value="GO_Central"/>
</dbReference>
<accession>D8SZF1</accession>
<evidence type="ECO:0008006" key="3">
    <source>
        <dbReference type="Google" id="ProtNLM"/>
    </source>
</evidence>
<dbReference type="AlphaFoldDB" id="D8SZF1"/>
<reference evidence="1 2" key="1">
    <citation type="journal article" date="2011" name="Science">
        <title>The Selaginella genome identifies genetic changes associated with the evolution of vascular plants.</title>
        <authorList>
            <person name="Banks J.A."/>
            <person name="Nishiyama T."/>
            <person name="Hasebe M."/>
            <person name="Bowman J.L."/>
            <person name="Gribskov M."/>
            <person name="dePamphilis C."/>
            <person name="Albert V.A."/>
            <person name="Aono N."/>
            <person name="Aoyama T."/>
            <person name="Ambrose B.A."/>
            <person name="Ashton N.W."/>
            <person name="Axtell M.J."/>
            <person name="Barker E."/>
            <person name="Barker M.S."/>
            <person name="Bennetzen J.L."/>
            <person name="Bonawitz N.D."/>
            <person name="Chapple C."/>
            <person name="Cheng C."/>
            <person name="Correa L.G."/>
            <person name="Dacre M."/>
            <person name="DeBarry J."/>
            <person name="Dreyer I."/>
            <person name="Elias M."/>
            <person name="Engstrom E.M."/>
            <person name="Estelle M."/>
            <person name="Feng L."/>
            <person name="Finet C."/>
            <person name="Floyd S.K."/>
            <person name="Frommer W.B."/>
            <person name="Fujita T."/>
            <person name="Gramzow L."/>
            <person name="Gutensohn M."/>
            <person name="Harholt J."/>
            <person name="Hattori M."/>
            <person name="Heyl A."/>
            <person name="Hirai T."/>
            <person name="Hiwatashi Y."/>
            <person name="Ishikawa M."/>
            <person name="Iwata M."/>
            <person name="Karol K.G."/>
            <person name="Koehler B."/>
            <person name="Kolukisaoglu U."/>
            <person name="Kubo M."/>
            <person name="Kurata T."/>
            <person name="Lalonde S."/>
            <person name="Li K."/>
            <person name="Li Y."/>
            <person name="Litt A."/>
            <person name="Lyons E."/>
            <person name="Manning G."/>
            <person name="Maruyama T."/>
            <person name="Michael T.P."/>
            <person name="Mikami K."/>
            <person name="Miyazaki S."/>
            <person name="Morinaga S."/>
            <person name="Murata T."/>
            <person name="Mueller-Roeber B."/>
            <person name="Nelson D.R."/>
            <person name="Obara M."/>
            <person name="Oguri Y."/>
            <person name="Olmstead R.G."/>
            <person name="Onodera N."/>
            <person name="Petersen B.L."/>
            <person name="Pils B."/>
            <person name="Prigge M."/>
            <person name="Rensing S.A."/>
            <person name="Riano-Pachon D.M."/>
            <person name="Roberts A.W."/>
            <person name="Sato Y."/>
            <person name="Scheller H.V."/>
            <person name="Schulz B."/>
            <person name="Schulz C."/>
            <person name="Shakirov E.V."/>
            <person name="Shibagaki N."/>
            <person name="Shinohara N."/>
            <person name="Shippen D.E."/>
            <person name="Soerensen I."/>
            <person name="Sotooka R."/>
            <person name="Sugimoto N."/>
            <person name="Sugita M."/>
            <person name="Sumikawa N."/>
            <person name="Tanurdzic M."/>
            <person name="Theissen G."/>
            <person name="Ulvskov P."/>
            <person name="Wakazuki S."/>
            <person name="Weng J.K."/>
            <person name="Willats W.W."/>
            <person name="Wipf D."/>
            <person name="Wolf P.G."/>
            <person name="Yang L."/>
            <person name="Zimmer A.D."/>
            <person name="Zhu Q."/>
            <person name="Mitros T."/>
            <person name="Hellsten U."/>
            <person name="Loque D."/>
            <person name="Otillar R."/>
            <person name="Salamov A."/>
            <person name="Schmutz J."/>
            <person name="Shapiro H."/>
            <person name="Lindquist E."/>
            <person name="Lucas S."/>
            <person name="Rokhsar D."/>
            <person name="Grigoriev I.V."/>
        </authorList>
    </citation>
    <scope>NUCLEOTIDE SEQUENCE [LARGE SCALE GENOMIC DNA]</scope>
</reference>
<gene>
    <name evidence="1" type="ORF">SELMODRAFT_128647</name>
</gene>
<evidence type="ECO:0000313" key="2">
    <source>
        <dbReference type="Proteomes" id="UP000001514"/>
    </source>
</evidence>
<organism evidence="2">
    <name type="scientific">Selaginella moellendorffii</name>
    <name type="common">Spikemoss</name>
    <dbReference type="NCBI Taxonomy" id="88036"/>
    <lineage>
        <taxon>Eukaryota</taxon>
        <taxon>Viridiplantae</taxon>
        <taxon>Streptophyta</taxon>
        <taxon>Embryophyta</taxon>
        <taxon>Tracheophyta</taxon>
        <taxon>Lycopodiopsida</taxon>
        <taxon>Selaginellales</taxon>
        <taxon>Selaginellaceae</taxon>
        <taxon>Selaginella</taxon>
    </lineage>
</organism>
<dbReference type="Gramene" id="EFJ10271">
    <property type="protein sequence ID" value="EFJ10271"/>
    <property type="gene ID" value="SELMODRAFT_128647"/>
</dbReference>
<dbReference type="HOGENOM" id="CLU_093932_0_1_1"/>
<dbReference type="CDD" id="cd10508">
    <property type="entry name" value="Zn-ribbon_RPB9"/>
    <property type="match status" value="1"/>
</dbReference>
<dbReference type="EMBL" id="GL377655">
    <property type="protein sequence ID" value="EFJ10271.1"/>
    <property type="molecule type" value="Genomic_DNA"/>
</dbReference>
<dbReference type="GO" id="GO:0006283">
    <property type="term" value="P:transcription-coupled nucleotide-excision repair"/>
    <property type="evidence" value="ECO:0000318"/>
    <property type="project" value="GO_Central"/>
</dbReference>
<dbReference type="PANTHER" id="PTHR11239:SF1">
    <property type="entry name" value="DNA-DIRECTED RNA POLYMERASE II SUBUNIT RPB9"/>
    <property type="match status" value="1"/>
</dbReference>
<dbReference type="GO" id="GO:0006367">
    <property type="term" value="P:transcription initiation at RNA polymerase II promoter"/>
    <property type="evidence" value="ECO:0000318"/>
    <property type="project" value="GO_Central"/>
</dbReference>
<dbReference type="KEGG" id="smo:SELMODRAFT_128647"/>
<dbReference type="Gene3D" id="2.20.25.10">
    <property type="match status" value="2"/>
</dbReference>
<feature type="non-terminal residue" evidence="1">
    <location>
        <position position="1"/>
    </location>
</feature>
<dbReference type="InterPro" id="IPR034012">
    <property type="entry name" value="Zn_ribbon_RPB9_C"/>
</dbReference>
<dbReference type="InParanoid" id="D8SZF1"/>
<sequence length="102" mass="11812">SLLDPEEDAERKILLWSCPDCPHKQEEAADNVTYHKVIQKPSEDKTMPAILPRTRNARCPKCGQCDARFWKARPPGELLVSLFFACCHCTHRWQERPEEHAV</sequence>